<dbReference type="PANTHER" id="PTHR24305:SF29">
    <property type="entry name" value="BENZOATE-PARA-HYDROXYLASE"/>
    <property type="match status" value="1"/>
</dbReference>
<dbReference type="SUPFAM" id="SSF48264">
    <property type="entry name" value="Cytochrome P450"/>
    <property type="match status" value="1"/>
</dbReference>
<dbReference type="InterPro" id="IPR017972">
    <property type="entry name" value="Cyt_P450_CS"/>
</dbReference>
<dbReference type="InterPro" id="IPR001128">
    <property type="entry name" value="Cyt_P450"/>
</dbReference>
<dbReference type="AlphaFoldDB" id="A0A8H3DIZ2"/>
<evidence type="ECO:0000256" key="3">
    <source>
        <dbReference type="ARBA" id="ARBA00010617"/>
    </source>
</evidence>
<evidence type="ECO:0000256" key="4">
    <source>
        <dbReference type="ARBA" id="ARBA00022617"/>
    </source>
</evidence>
<feature type="transmembrane region" description="Helical" evidence="11">
    <location>
        <begin position="12"/>
        <end position="30"/>
    </location>
</feature>
<dbReference type="GO" id="GO:0016705">
    <property type="term" value="F:oxidoreductase activity, acting on paired donors, with incorporation or reduction of molecular oxygen"/>
    <property type="evidence" value="ECO:0007669"/>
    <property type="project" value="InterPro"/>
</dbReference>
<dbReference type="InterPro" id="IPR050121">
    <property type="entry name" value="Cytochrome_P450_monoxygenase"/>
</dbReference>
<dbReference type="InterPro" id="IPR036396">
    <property type="entry name" value="Cyt_P450_sf"/>
</dbReference>
<proteinExistence type="inferred from homology"/>
<feature type="binding site" description="axial binding residue" evidence="9">
    <location>
        <position position="488"/>
    </location>
    <ligand>
        <name>heme</name>
        <dbReference type="ChEBI" id="CHEBI:30413"/>
    </ligand>
    <ligandPart>
        <name>Fe</name>
        <dbReference type="ChEBI" id="CHEBI:18248"/>
    </ligandPart>
</feature>
<organism evidence="12 13">
    <name type="scientific">Rhizoctonia solani</name>
    <dbReference type="NCBI Taxonomy" id="456999"/>
    <lineage>
        <taxon>Eukaryota</taxon>
        <taxon>Fungi</taxon>
        <taxon>Dikarya</taxon>
        <taxon>Basidiomycota</taxon>
        <taxon>Agaricomycotina</taxon>
        <taxon>Agaricomycetes</taxon>
        <taxon>Cantharellales</taxon>
        <taxon>Ceratobasidiaceae</taxon>
        <taxon>Rhizoctonia</taxon>
    </lineage>
</organism>
<dbReference type="PRINTS" id="PR00385">
    <property type="entry name" value="P450"/>
</dbReference>
<evidence type="ECO:0000256" key="8">
    <source>
        <dbReference type="ARBA" id="ARBA00023033"/>
    </source>
</evidence>
<keyword evidence="11" id="KW-1133">Transmembrane helix</keyword>
<dbReference type="Pfam" id="PF00067">
    <property type="entry name" value="p450"/>
    <property type="match status" value="1"/>
</dbReference>
<keyword evidence="11" id="KW-0472">Membrane</keyword>
<evidence type="ECO:0000256" key="1">
    <source>
        <dbReference type="ARBA" id="ARBA00001971"/>
    </source>
</evidence>
<keyword evidence="8 10" id="KW-0503">Monooxygenase</keyword>
<dbReference type="GO" id="GO:0020037">
    <property type="term" value="F:heme binding"/>
    <property type="evidence" value="ECO:0007669"/>
    <property type="project" value="InterPro"/>
</dbReference>
<evidence type="ECO:0000256" key="6">
    <source>
        <dbReference type="ARBA" id="ARBA00023002"/>
    </source>
</evidence>
<keyword evidence="5 9" id="KW-0479">Metal-binding</keyword>
<comment type="cofactor">
    <cofactor evidence="1 9">
        <name>heme</name>
        <dbReference type="ChEBI" id="CHEBI:30413"/>
    </cofactor>
</comment>
<gene>
    <name evidence="12" type="ORF">RDB_LOCUS178057</name>
</gene>
<evidence type="ECO:0000313" key="13">
    <source>
        <dbReference type="Proteomes" id="UP000663861"/>
    </source>
</evidence>
<reference evidence="12" key="1">
    <citation type="submission" date="2021-01" db="EMBL/GenBank/DDBJ databases">
        <authorList>
            <person name="Kaushik A."/>
        </authorList>
    </citation>
    <scope>NUCLEOTIDE SEQUENCE</scope>
    <source>
        <strain evidence="12">AG4-RS23</strain>
    </source>
</reference>
<dbReference type="EMBL" id="CAJMWY010004477">
    <property type="protein sequence ID" value="CAE6532952.1"/>
    <property type="molecule type" value="Genomic_DNA"/>
</dbReference>
<evidence type="ECO:0000256" key="2">
    <source>
        <dbReference type="ARBA" id="ARBA00005179"/>
    </source>
</evidence>
<keyword evidence="4 9" id="KW-0349">Heme</keyword>
<accession>A0A8H3DIZ2</accession>
<evidence type="ECO:0000256" key="5">
    <source>
        <dbReference type="ARBA" id="ARBA00022723"/>
    </source>
</evidence>
<dbReference type="GO" id="GO:0004497">
    <property type="term" value="F:monooxygenase activity"/>
    <property type="evidence" value="ECO:0007669"/>
    <property type="project" value="UniProtKB-KW"/>
</dbReference>
<keyword evidence="6 10" id="KW-0560">Oxidoreductase</keyword>
<dbReference type="Gene3D" id="1.10.630.10">
    <property type="entry name" value="Cytochrome P450"/>
    <property type="match status" value="1"/>
</dbReference>
<dbReference type="InterPro" id="IPR002401">
    <property type="entry name" value="Cyt_P450_E_grp-I"/>
</dbReference>
<protein>
    <recommendedName>
        <fullName evidence="14">Benzoate 4-monooxygenase</fullName>
    </recommendedName>
</protein>
<comment type="caution">
    <text evidence="12">The sequence shown here is derived from an EMBL/GenBank/DDBJ whole genome shotgun (WGS) entry which is preliminary data.</text>
</comment>
<evidence type="ECO:0000313" key="12">
    <source>
        <dbReference type="EMBL" id="CAE6532952.1"/>
    </source>
</evidence>
<dbReference type="GO" id="GO:0005506">
    <property type="term" value="F:iron ion binding"/>
    <property type="evidence" value="ECO:0007669"/>
    <property type="project" value="InterPro"/>
</dbReference>
<dbReference type="PRINTS" id="PR00463">
    <property type="entry name" value="EP450I"/>
</dbReference>
<name>A0A8H3DIZ2_9AGAM</name>
<dbReference type="CDD" id="cd11061">
    <property type="entry name" value="CYP67-like"/>
    <property type="match status" value="1"/>
</dbReference>
<comment type="pathway">
    <text evidence="2">Secondary metabolite biosynthesis.</text>
</comment>
<dbReference type="Proteomes" id="UP000663861">
    <property type="component" value="Unassembled WGS sequence"/>
</dbReference>
<evidence type="ECO:0000256" key="7">
    <source>
        <dbReference type="ARBA" id="ARBA00023004"/>
    </source>
</evidence>
<dbReference type="PANTHER" id="PTHR24305">
    <property type="entry name" value="CYTOCHROME P450"/>
    <property type="match status" value="1"/>
</dbReference>
<keyword evidence="11" id="KW-0812">Transmembrane</keyword>
<evidence type="ECO:0000256" key="10">
    <source>
        <dbReference type="RuleBase" id="RU000461"/>
    </source>
</evidence>
<evidence type="ECO:0008006" key="14">
    <source>
        <dbReference type="Google" id="ProtNLM"/>
    </source>
</evidence>
<comment type="similarity">
    <text evidence="3 10">Belongs to the cytochrome P450 family.</text>
</comment>
<sequence length="541" mass="59568">MDKAQIPSSHYTTATAGVLLVAYYLIPYLLDPHNYRRRFSGPLAASLSNWWLSRSAKSGHHCESLHALHEKYGKFVRIGPNHISIADPNALEAVYGHSNGLLKSEFYDAFKSDAMGDVFNTRDKAAHTMKRKRIANIFSPQNVQAFEPRVRGHIERFCAQLDIRCEQALNGVSGFNWDAKDGRAVINCCPQFAYLAFDIISDLALGVPFGLIEAQKDSTPAALSLVSKKNVQNLPVVRLIAKGGAGAMALGSYSPWVQKLLLLCTPWQIPNLMARRNFRNITKAAVNTKVNNVEKGVVEEEPRGVDLLDKLFEVKNIDGSPLTRDEIDSEALVTFGAGSDTTSNSLSALCFYVASNPQIQKKLQQELDSIGASADVSEPEQTNSAYGLADYEQVKNLPYLNACVKEALRLYSTVGTGLPRVVPEGKTLTIAGETFNEGSVISVPSYSTNRSNVWGADPDTYRPERWLEDGATSLNKYFVPFSTGSRACVGRNLANMNMLLAAAAFFHRYDVQLATPSTKLEVNEGFVRDATRCEVAIKRRN</sequence>
<dbReference type="PROSITE" id="PS00086">
    <property type="entry name" value="CYTOCHROME_P450"/>
    <property type="match status" value="1"/>
</dbReference>
<evidence type="ECO:0000256" key="9">
    <source>
        <dbReference type="PIRSR" id="PIRSR602401-1"/>
    </source>
</evidence>
<keyword evidence="7 9" id="KW-0408">Iron</keyword>
<evidence type="ECO:0000256" key="11">
    <source>
        <dbReference type="SAM" id="Phobius"/>
    </source>
</evidence>